<reference evidence="2 3" key="1">
    <citation type="journal article" date="2014" name="Nature">
        <title>An environmental bacterial taxon with a large and distinct metabolic repertoire.</title>
        <authorList>
            <person name="Wilson M.C."/>
            <person name="Mori T."/>
            <person name="Ruckert C."/>
            <person name="Uria A.R."/>
            <person name="Helf M.J."/>
            <person name="Takada K."/>
            <person name="Gernert C."/>
            <person name="Steffens U.A."/>
            <person name="Heycke N."/>
            <person name="Schmitt S."/>
            <person name="Rinke C."/>
            <person name="Helfrich E.J."/>
            <person name="Brachmann A.O."/>
            <person name="Gurgui C."/>
            <person name="Wakimoto T."/>
            <person name="Kracht M."/>
            <person name="Crusemann M."/>
            <person name="Hentschel U."/>
            <person name="Abe I."/>
            <person name="Matsunaga S."/>
            <person name="Kalinowski J."/>
            <person name="Takeyama H."/>
            <person name="Piel J."/>
        </authorList>
    </citation>
    <scope>NUCLEOTIDE SEQUENCE [LARGE SCALE GENOMIC DNA]</scope>
    <source>
        <strain evidence="3">TSY2</strain>
    </source>
</reference>
<dbReference type="HOGENOM" id="CLU_082760_3_0_7"/>
<sequence>MARIPIATRESVPEAQRAVFDEMVQGLGAVPQYGPGSVMIHVPQAHQWATALNQYLRNDSSLPKKIQELAMLVTARELDCQHIWNAHATSARQAGVPDGVVDHLRDRKDLPELAADEAAVVNYGRELFRTHRVSRGAFQSALEQFGRQGVVELGLIFGNYSMLAVLINSFDTDLPPDRTERLLPV</sequence>
<dbReference type="InterPro" id="IPR003779">
    <property type="entry name" value="CMD-like"/>
</dbReference>
<dbReference type="Proteomes" id="UP000019140">
    <property type="component" value="Unassembled WGS sequence"/>
</dbReference>
<dbReference type="Gene3D" id="1.20.1290.10">
    <property type="entry name" value="AhpD-like"/>
    <property type="match status" value="1"/>
</dbReference>
<evidence type="ECO:0000259" key="1">
    <source>
        <dbReference type="Pfam" id="PF02627"/>
    </source>
</evidence>
<evidence type="ECO:0000313" key="3">
    <source>
        <dbReference type="Proteomes" id="UP000019140"/>
    </source>
</evidence>
<evidence type="ECO:0000313" key="2">
    <source>
        <dbReference type="EMBL" id="ETX08525.1"/>
    </source>
</evidence>
<dbReference type="AlphaFoldDB" id="W4MEB5"/>
<protein>
    <recommendedName>
        <fullName evidence="1">Carboxymuconolactone decarboxylase-like domain-containing protein</fullName>
    </recommendedName>
</protein>
<feature type="domain" description="Carboxymuconolactone decarboxylase-like" evidence="1">
    <location>
        <begin position="43"/>
        <end position="103"/>
    </location>
</feature>
<dbReference type="PANTHER" id="PTHR34846:SF11">
    <property type="entry name" value="4-CARBOXYMUCONOLACTONE DECARBOXYLASE FAMILY PROTEIN (AFU_ORTHOLOGUE AFUA_6G11590)"/>
    <property type="match status" value="1"/>
</dbReference>
<name>W4MEB5_9BACT</name>
<dbReference type="SUPFAM" id="SSF69118">
    <property type="entry name" value="AhpD-like"/>
    <property type="match status" value="1"/>
</dbReference>
<dbReference type="Pfam" id="PF02627">
    <property type="entry name" value="CMD"/>
    <property type="match status" value="1"/>
</dbReference>
<dbReference type="EMBL" id="AZHX01000196">
    <property type="protein sequence ID" value="ETX08525.1"/>
    <property type="molecule type" value="Genomic_DNA"/>
</dbReference>
<dbReference type="PANTHER" id="PTHR34846">
    <property type="entry name" value="4-CARBOXYMUCONOLACTONE DECARBOXYLASE FAMILY PROTEIN (AFU_ORTHOLOGUE AFUA_6G11590)"/>
    <property type="match status" value="1"/>
</dbReference>
<proteinExistence type="predicted"/>
<dbReference type="GO" id="GO:0051920">
    <property type="term" value="F:peroxiredoxin activity"/>
    <property type="evidence" value="ECO:0007669"/>
    <property type="project" value="InterPro"/>
</dbReference>
<comment type="caution">
    <text evidence="2">The sequence shown here is derived from an EMBL/GenBank/DDBJ whole genome shotgun (WGS) entry which is preliminary data.</text>
</comment>
<keyword evidence="3" id="KW-1185">Reference proteome</keyword>
<accession>W4MEB5</accession>
<gene>
    <name evidence="2" type="ORF">ETSY2_04890</name>
</gene>
<organism evidence="2 3">
    <name type="scientific">Candidatus Entotheonella gemina</name>
    <dbReference type="NCBI Taxonomy" id="1429439"/>
    <lineage>
        <taxon>Bacteria</taxon>
        <taxon>Pseudomonadati</taxon>
        <taxon>Nitrospinota/Tectimicrobiota group</taxon>
        <taxon>Candidatus Tectimicrobiota</taxon>
        <taxon>Candidatus Entotheonellia</taxon>
        <taxon>Candidatus Entotheonellales</taxon>
        <taxon>Candidatus Entotheonellaceae</taxon>
        <taxon>Candidatus Entotheonella</taxon>
    </lineage>
</organism>
<dbReference type="InterPro" id="IPR029032">
    <property type="entry name" value="AhpD-like"/>
</dbReference>